<name>A0ABP0BRE3_9PEZI</name>
<evidence type="ECO:0000313" key="1">
    <source>
        <dbReference type="EMBL" id="CAK7222235.1"/>
    </source>
</evidence>
<sequence length="229" mass="26120">MGRFIPSRLVCRIWPRYGLPDCVILKKLRKPEHVEAFEDEKTFYRRLEAAQCDLIPRYYGEGVSDGDRTNVIEYLPWPTVMAQPLPRISAEEFSERITVATDELARYGGVYYDDSKLNNILLADDGRIIFIDLEGLVETEPGMEAYYRKYTIMSGIPVPGEIDFIYATADLAADNIYDGIVDICVRRPDHCIVPGGTTRMRTQMSAIPMQPYDMGLMYTRHLTIVVSGM</sequence>
<organism evidence="1 2">
    <name type="scientific">Sporothrix curviconia</name>
    <dbReference type="NCBI Taxonomy" id="1260050"/>
    <lineage>
        <taxon>Eukaryota</taxon>
        <taxon>Fungi</taxon>
        <taxon>Dikarya</taxon>
        <taxon>Ascomycota</taxon>
        <taxon>Pezizomycotina</taxon>
        <taxon>Sordariomycetes</taxon>
        <taxon>Sordariomycetidae</taxon>
        <taxon>Ophiostomatales</taxon>
        <taxon>Ophiostomataceae</taxon>
        <taxon>Sporothrix</taxon>
    </lineage>
</organism>
<proteinExistence type="predicted"/>
<gene>
    <name evidence="1" type="ORF">SCUCBS95973_004774</name>
</gene>
<dbReference type="SUPFAM" id="SSF56112">
    <property type="entry name" value="Protein kinase-like (PK-like)"/>
    <property type="match status" value="1"/>
</dbReference>
<evidence type="ECO:0008006" key="3">
    <source>
        <dbReference type="Google" id="ProtNLM"/>
    </source>
</evidence>
<protein>
    <recommendedName>
        <fullName evidence="3">Protein kinase domain-containing protein</fullName>
    </recommendedName>
</protein>
<accession>A0ABP0BRE3</accession>
<evidence type="ECO:0000313" key="2">
    <source>
        <dbReference type="Proteomes" id="UP001642405"/>
    </source>
</evidence>
<dbReference type="EMBL" id="CAWUHB010000024">
    <property type="protein sequence ID" value="CAK7222235.1"/>
    <property type="molecule type" value="Genomic_DNA"/>
</dbReference>
<reference evidence="1 2" key="1">
    <citation type="submission" date="2024-01" db="EMBL/GenBank/DDBJ databases">
        <authorList>
            <person name="Allen C."/>
            <person name="Tagirdzhanova G."/>
        </authorList>
    </citation>
    <scope>NUCLEOTIDE SEQUENCE [LARGE SCALE GENOMIC DNA]</scope>
</reference>
<comment type="caution">
    <text evidence="1">The sequence shown here is derived from an EMBL/GenBank/DDBJ whole genome shotgun (WGS) entry which is preliminary data.</text>
</comment>
<keyword evidence="2" id="KW-1185">Reference proteome</keyword>
<dbReference type="InterPro" id="IPR011009">
    <property type="entry name" value="Kinase-like_dom_sf"/>
</dbReference>
<dbReference type="Proteomes" id="UP001642405">
    <property type="component" value="Unassembled WGS sequence"/>
</dbReference>